<dbReference type="InParanoid" id="M7XVW2"/>
<dbReference type="STRING" id="1239962.C943_00990"/>
<dbReference type="AlphaFoldDB" id="M7XVW2"/>
<name>M7XVW2_9BACT</name>
<dbReference type="InterPro" id="IPR025411">
    <property type="entry name" value="DUF4136"/>
</dbReference>
<sequence length="211" mass="24315">MNQLMDRVLTRVLIPFIASFLLWNCYPDGPEFYEDMDITFTSFERDFDFQARSTYSLPNKIVTDVEIKNGDTTYIFMKDIYAIPILEAIEQNMADFGWEKVAISESPDVVLTPGAIRNTTLLYSYWYNWWYGGYYPGWGWYYPPFYTVSSYTTGSMIITMSDPNVDNPINLTRASWIMVGNGLLSGTGNIARITDSIDQAFIQSPYLKLND</sequence>
<evidence type="ECO:0000259" key="1">
    <source>
        <dbReference type="Pfam" id="PF13590"/>
    </source>
</evidence>
<reference evidence="2" key="1">
    <citation type="submission" date="2013-01" db="EMBL/GenBank/DDBJ databases">
        <title>Genome assembly of Mariniradius saccharolyticus AK6.</title>
        <authorList>
            <person name="Vaidya B."/>
            <person name="Khatri I."/>
            <person name="Tanuku N.R.S."/>
            <person name="Subramanian S."/>
            <person name="Pinnaka A."/>
        </authorList>
    </citation>
    <scope>NUCLEOTIDE SEQUENCE [LARGE SCALE GENOMIC DNA]</scope>
    <source>
        <strain evidence="2">AK6</strain>
    </source>
</reference>
<comment type="caution">
    <text evidence="2">The sequence shown here is derived from an EMBL/GenBank/DDBJ whole genome shotgun (WGS) entry which is preliminary data.</text>
</comment>
<dbReference type="Pfam" id="PF13590">
    <property type="entry name" value="DUF4136"/>
    <property type="match status" value="1"/>
</dbReference>
<dbReference type="RefSeq" id="WP_008628441.1">
    <property type="nucleotide sequence ID" value="NZ_AMZY02000012.1"/>
</dbReference>
<dbReference type="Gene3D" id="3.30.160.670">
    <property type="match status" value="1"/>
</dbReference>
<keyword evidence="3" id="KW-1185">Reference proteome</keyword>
<feature type="domain" description="DUF4136" evidence="1">
    <location>
        <begin position="41"/>
        <end position="206"/>
    </location>
</feature>
<protein>
    <recommendedName>
        <fullName evidence="1">DUF4136 domain-containing protein</fullName>
    </recommendedName>
</protein>
<dbReference type="EMBL" id="AMZY02000012">
    <property type="protein sequence ID" value="EMS32637.1"/>
    <property type="molecule type" value="Genomic_DNA"/>
</dbReference>
<organism evidence="2 3">
    <name type="scientific">Mariniradius saccharolyticus AK6</name>
    <dbReference type="NCBI Taxonomy" id="1239962"/>
    <lineage>
        <taxon>Bacteria</taxon>
        <taxon>Pseudomonadati</taxon>
        <taxon>Bacteroidota</taxon>
        <taxon>Cytophagia</taxon>
        <taxon>Cytophagales</taxon>
        <taxon>Cyclobacteriaceae</taxon>
        <taxon>Mariniradius</taxon>
    </lineage>
</organism>
<accession>M7XVW2</accession>
<evidence type="ECO:0000313" key="2">
    <source>
        <dbReference type="EMBL" id="EMS32637.1"/>
    </source>
</evidence>
<evidence type="ECO:0000313" key="3">
    <source>
        <dbReference type="Proteomes" id="UP000010953"/>
    </source>
</evidence>
<proteinExistence type="predicted"/>
<dbReference type="Proteomes" id="UP000010953">
    <property type="component" value="Unassembled WGS sequence"/>
</dbReference>
<gene>
    <name evidence="2" type="ORF">C943_00990</name>
</gene>